<name>A0A3S8RP31_9FIRM</name>
<evidence type="ECO:0008006" key="3">
    <source>
        <dbReference type="Google" id="ProtNLM"/>
    </source>
</evidence>
<dbReference type="Proteomes" id="UP000278804">
    <property type="component" value="Chromosome"/>
</dbReference>
<protein>
    <recommendedName>
        <fullName evidence="3">AraC family transcriptional regulator</fullName>
    </recommendedName>
</protein>
<proteinExistence type="predicted"/>
<dbReference type="EMBL" id="CP034234">
    <property type="protein sequence ID" value="AZK44734.1"/>
    <property type="molecule type" value="Genomic_DNA"/>
</dbReference>
<reference evidence="1 2" key="1">
    <citation type="journal article" date="2020" name="Int. J. Syst. Evol. Microbiol.">
        <title>Description of Erysipelothrix piscisicarius sp. nov., an emergent fish pathogen, and assessment of virulence using a tiger barb (Puntigrus tetrazona) infection model.</title>
        <authorList>
            <person name="Pomaranski E.K."/>
            <person name="Griffin M.J."/>
            <person name="Camus A.C."/>
            <person name="Armwood A.R."/>
            <person name="Shelley J."/>
            <person name="Waldbieser G.C."/>
            <person name="LaFrentz B.R."/>
            <person name="Garcia J.C."/>
            <person name="Yanong R."/>
            <person name="Soto E."/>
        </authorList>
    </citation>
    <scope>NUCLEOTIDE SEQUENCE [LARGE SCALE GENOMIC DNA]</scope>
    <source>
        <strain evidence="1 2">15TAL0474</strain>
    </source>
</reference>
<evidence type="ECO:0000313" key="1">
    <source>
        <dbReference type="EMBL" id="AZK44734.1"/>
    </source>
</evidence>
<accession>A0A3S8RP31</accession>
<organism evidence="1 2">
    <name type="scientific">Erysipelothrix piscisicarius</name>
    <dbReference type="NCBI Taxonomy" id="2485784"/>
    <lineage>
        <taxon>Bacteria</taxon>
        <taxon>Bacillati</taxon>
        <taxon>Bacillota</taxon>
        <taxon>Erysipelotrichia</taxon>
        <taxon>Erysipelotrichales</taxon>
        <taxon>Erysipelotrichaceae</taxon>
        <taxon>Erysipelothrix</taxon>
    </lineage>
</organism>
<evidence type="ECO:0000313" key="2">
    <source>
        <dbReference type="Proteomes" id="UP000278804"/>
    </source>
</evidence>
<gene>
    <name evidence="1" type="ORF">EEI45_00305</name>
</gene>
<keyword evidence="2" id="KW-1185">Reference proteome</keyword>
<dbReference type="AlphaFoldDB" id="A0A3S8RP31"/>
<dbReference type="KEGG" id="eri:EEI45_00305"/>
<sequence length="160" mass="18606">MLKVVELENEIVHHSLKLIGKRYTEADQENGMYQNQWKTWFEADLFEDVMKECAPHYASPIGLIAEDDAYWIGQIFKRDAPVPKSYECYDLPNGVLVNVFIEGSTRNGELFETPLVDFAWNHLKQANVIEAERQPKVVLERYEYFDPSQETTVMIIGFVI</sequence>